<proteinExistence type="predicted"/>
<evidence type="ECO:0000259" key="7">
    <source>
        <dbReference type="Pfam" id="PF01930"/>
    </source>
</evidence>
<dbReference type="GO" id="GO:0051536">
    <property type="term" value="F:iron-sulfur cluster binding"/>
    <property type="evidence" value="ECO:0007669"/>
    <property type="project" value="UniProtKB-KW"/>
</dbReference>
<dbReference type="InterPro" id="IPR051827">
    <property type="entry name" value="Cas4_exonuclease"/>
</dbReference>
<dbReference type="InterPro" id="IPR022765">
    <property type="entry name" value="Dna2/Cas4_DUF83"/>
</dbReference>
<dbReference type="AlphaFoldDB" id="A0A432MKR0"/>
<evidence type="ECO:0000256" key="6">
    <source>
        <dbReference type="ARBA" id="ARBA00023014"/>
    </source>
</evidence>
<protein>
    <submittedName>
        <fullName evidence="8">Dna2/Cas4 domain-containing protein</fullName>
    </submittedName>
</protein>
<dbReference type="OrthoDB" id="282376at2"/>
<accession>A0A432MKR0</accession>
<gene>
    <name evidence="8" type="ORF">TsocGM_09840</name>
</gene>
<reference evidence="8 9" key="2">
    <citation type="submission" date="2019-01" db="EMBL/GenBank/DDBJ databases">
        <title>Tautonia sociabilis, a novel thermotolerant planctomycete of Isosphaeraceae family, isolated from a 4000 m deep subterranean habitat.</title>
        <authorList>
            <person name="Kovaleva O.L."/>
            <person name="Elcheninov A.G."/>
            <person name="Van Heerden E."/>
            <person name="Toshchakov S.V."/>
            <person name="Novikov A."/>
            <person name="Bonch-Osmolovskaya E.A."/>
            <person name="Kublanov I.V."/>
        </authorList>
    </citation>
    <scope>NUCLEOTIDE SEQUENCE [LARGE SCALE GENOMIC DNA]</scope>
    <source>
        <strain evidence="8 9">GM2012</strain>
    </source>
</reference>
<evidence type="ECO:0000256" key="2">
    <source>
        <dbReference type="ARBA" id="ARBA00022722"/>
    </source>
</evidence>
<dbReference type="InterPro" id="IPR011604">
    <property type="entry name" value="PDDEXK-like_dom_sf"/>
</dbReference>
<organism evidence="8 9">
    <name type="scientific">Tautonia sociabilis</name>
    <dbReference type="NCBI Taxonomy" id="2080755"/>
    <lineage>
        <taxon>Bacteria</taxon>
        <taxon>Pseudomonadati</taxon>
        <taxon>Planctomycetota</taxon>
        <taxon>Planctomycetia</taxon>
        <taxon>Isosphaerales</taxon>
        <taxon>Isosphaeraceae</taxon>
        <taxon>Tautonia</taxon>
    </lineage>
</organism>
<reference evidence="8 9" key="1">
    <citation type="submission" date="2018-12" db="EMBL/GenBank/DDBJ databases">
        <authorList>
            <person name="Toschakov S.V."/>
        </authorList>
    </citation>
    <scope>NUCLEOTIDE SEQUENCE [LARGE SCALE GENOMIC DNA]</scope>
    <source>
        <strain evidence="8 9">GM2012</strain>
    </source>
</reference>
<dbReference type="GO" id="GO:0016787">
    <property type="term" value="F:hydrolase activity"/>
    <property type="evidence" value="ECO:0007669"/>
    <property type="project" value="UniProtKB-KW"/>
</dbReference>
<evidence type="ECO:0000256" key="1">
    <source>
        <dbReference type="ARBA" id="ARBA00001966"/>
    </source>
</evidence>
<keyword evidence="4" id="KW-0378">Hydrolase</keyword>
<feature type="domain" description="DUF83" evidence="7">
    <location>
        <begin position="52"/>
        <end position="160"/>
    </location>
</feature>
<dbReference type="Gene3D" id="3.90.320.10">
    <property type="match status" value="1"/>
</dbReference>
<dbReference type="PANTHER" id="PTHR36531:SF6">
    <property type="entry name" value="DNA REPLICATION ATP-DEPENDENT HELICASE_NUCLEASE DNA2"/>
    <property type="match status" value="1"/>
</dbReference>
<keyword evidence="3" id="KW-0479">Metal-binding</keyword>
<keyword evidence="6" id="KW-0411">Iron-sulfur</keyword>
<evidence type="ECO:0000313" key="9">
    <source>
        <dbReference type="Proteomes" id="UP000280296"/>
    </source>
</evidence>
<dbReference type="RefSeq" id="WP_126725134.1">
    <property type="nucleotide sequence ID" value="NZ_RYZH01000015.1"/>
</dbReference>
<evidence type="ECO:0000256" key="4">
    <source>
        <dbReference type="ARBA" id="ARBA00022801"/>
    </source>
</evidence>
<dbReference type="Pfam" id="PF01930">
    <property type="entry name" value="Cas_Cas4"/>
    <property type="match status" value="1"/>
</dbReference>
<dbReference type="PANTHER" id="PTHR36531">
    <property type="entry name" value="CRISPR-ASSOCIATED EXONUCLEASE CAS4"/>
    <property type="match status" value="1"/>
</dbReference>
<comment type="caution">
    <text evidence="8">The sequence shown here is derived from an EMBL/GenBank/DDBJ whole genome shotgun (WGS) entry which is preliminary data.</text>
</comment>
<comment type="cofactor">
    <cofactor evidence="1">
        <name>[4Fe-4S] cluster</name>
        <dbReference type="ChEBI" id="CHEBI:49883"/>
    </cofactor>
</comment>
<dbReference type="Proteomes" id="UP000280296">
    <property type="component" value="Unassembled WGS sequence"/>
</dbReference>
<evidence type="ECO:0000256" key="3">
    <source>
        <dbReference type="ARBA" id="ARBA00022723"/>
    </source>
</evidence>
<name>A0A432MKR0_9BACT</name>
<evidence type="ECO:0000313" key="8">
    <source>
        <dbReference type="EMBL" id="RUL88013.1"/>
    </source>
</evidence>
<evidence type="ECO:0000256" key="5">
    <source>
        <dbReference type="ARBA" id="ARBA00023004"/>
    </source>
</evidence>
<dbReference type="EMBL" id="RYZH01000015">
    <property type="protein sequence ID" value="RUL88013.1"/>
    <property type="molecule type" value="Genomic_DNA"/>
</dbReference>
<dbReference type="GO" id="GO:0004518">
    <property type="term" value="F:nuclease activity"/>
    <property type="evidence" value="ECO:0007669"/>
    <property type="project" value="UniProtKB-KW"/>
</dbReference>
<keyword evidence="5" id="KW-0408">Iron</keyword>
<dbReference type="GO" id="GO:0046872">
    <property type="term" value="F:metal ion binding"/>
    <property type="evidence" value="ECO:0007669"/>
    <property type="project" value="UniProtKB-KW"/>
</dbReference>
<sequence>MTLPFGVALLLAVLGLLCALLALTARRKRGFEAGATVALDSETLSSERLGLIGRPDRIIRQGRYFIPEEWKSAKRLQDAHRLQLGVYLLLVEERYGVRPPHGVVVLGDGSRVKVENTEALRSEVLGVARKIREHRRTIREAIPVDPPAWKCRVCGQRGNCAQAQR</sequence>
<keyword evidence="9" id="KW-1185">Reference proteome</keyword>
<keyword evidence="2" id="KW-0540">Nuclease</keyword>